<dbReference type="AlphaFoldDB" id="A0A9P6IP52"/>
<sequence>MGTKGASENGKNSNLSAKEDAEMSKPTEVKMSRGECSEPRRSPTAQAKDMNAEYQEFVRGQVPTGRWVLDKKLGVVDTKRVAQNPDKDGDLAMAENDVETVIRENKEGDNPLEQTQWAVVAHHRDEILAVRTAFDDMPGNTYTEKLKELMNILFLNRVNPPTAPTKMRVEGNLFFRVP</sequence>
<name>A0A9P6IP52_9FUNG</name>
<accession>A0A9P6IP52</accession>
<proteinExistence type="predicted"/>
<keyword evidence="3" id="KW-1185">Reference proteome</keyword>
<feature type="region of interest" description="Disordered" evidence="1">
    <location>
        <begin position="1"/>
        <end position="51"/>
    </location>
</feature>
<feature type="compositionally biased region" description="Basic and acidic residues" evidence="1">
    <location>
        <begin position="17"/>
        <end position="41"/>
    </location>
</feature>
<feature type="non-terminal residue" evidence="2">
    <location>
        <position position="178"/>
    </location>
</feature>
<protein>
    <submittedName>
        <fullName evidence="2">Uncharacterized protein</fullName>
    </submittedName>
</protein>
<dbReference type="EMBL" id="JAAAHW010009174">
    <property type="protein sequence ID" value="KAF9943484.1"/>
    <property type="molecule type" value="Genomic_DNA"/>
</dbReference>
<organism evidence="2 3">
    <name type="scientific">Modicella reniformis</name>
    <dbReference type="NCBI Taxonomy" id="1440133"/>
    <lineage>
        <taxon>Eukaryota</taxon>
        <taxon>Fungi</taxon>
        <taxon>Fungi incertae sedis</taxon>
        <taxon>Mucoromycota</taxon>
        <taxon>Mortierellomycotina</taxon>
        <taxon>Mortierellomycetes</taxon>
        <taxon>Mortierellales</taxon>
        <taxon>Mortierellaceae</taxon>
        <taxon>Modicella</taxon>
    </lineage>
</organism>
<evidence type="ECO:0000313" key="2">
    <source>
        <dbReference type="EMBL" id="KAF9943484.1"/>
    </source>
</evidence>
<reference evidence="2" key="1">
    <citation type="journal article" date="2020" name="Fungal Divers.">
        <title>Resolving the Mortierellaceae phylogeny through synthesis of multi-gene phylogenetics and phylogenomics.</title>
        <authorList>
            <person name="Vandepol N."/>
            <person name="Liber J."/>
            <person name="Desiro A."/>
            <person name="Na H."/>
            <person name="Kennedy M."/>
            <person name="Barry K."/>
            <person name="Grigoriev I.V."/>
            <person name="Miller A.N."/>
            <person name="O'Donnell K."/>
            <person name="Stajich J.E."/>
            <person name="Bonito G."/>
        </authorList>
    </citation>
    <scope>NUCLEOTIDE SEQUENCE</scope>
    <source>
        <strain evidence="2">MES-2147</strain>
    </source>
</reference>
<evidence type="ECO:0000256" key="1">
    <source>
        <dbReference type="SAM" id="MobiDB-lite"/>
    </source>
</evidence>
<comment type="caution">
    <text evidence="2">The sequence shown here is derived from an EMBL/GenBank/DDBJ whole genome shotgun (WGS) entry which is preliminary data.</text>
</comment>
<gene>
    <name evidence="2" type="ORF">BGZ65_000966</name>
</gene>
<evidence type="ECO:0000313" key="3">
    <source>
        <dbReference type="Proteomes" id="UP000749646"/>
    </source>
</evidence>
<dbReference type="Proteomes" id="UP000749646">
    <property type="component" value="Unassembled WGS sequence"/>
</dbReference>